<keyword evidence="2" id="KW-0378">Hydrolase</keyword>
<evidence type="ECO:0000256" key="2">
    <source>
        <dbReference type="ARBA" id="ARBA00022801"/>
    </source>
</evidence>
<reference evidence="4 5" key="1">
    <citation type="submission" date="2024-09" db="EMBL/GenBank/DDBJ databases">
        <title>T2T genomes of carrot and Alternaria dauci and their utility for understanding host-pathogen interaction during carrot leaf blight disease.</title>
        <authorList>
            <person name="Liu W."/>
            <person name="Xu S."/>
            <person name="Ou C."/>
            <person name="Liu X."/>
            <person name="Zhuang F."/>
            <person name="Deng X.W."/>
        </authorList>
    </citation>
    <scope>NUCLEOTIDE SEQUENCE [LARGE SCALE GENOMIC DNA]</scope>
    <source>
        <strain evidence="4 5">A2016</strain>
    </source>
</reference>
<evidence type="ECO:0000313" key="4">
    <source>
        <dbReference type="EMBL" id="KAL1800715.1"/>
    </source>
</evidence>
<name>A0ABR3UW58_9PLEO</name>
<feature type="domain" description="Isochorismatase-like" evidence="3">
    <location>
        <begin position="10"/>
        <end position="111"/>
    </location>
</feature>
<accession>A0ABR3UW58</accession>
<dbReference type="SUPFAM" id="SSF52499">
    <property type="entry name" value="Isochorismatase-like hydrolases"/>
    <property type="match status" value="1"/>
</dbReference>
<dbReference type="InterPro" id="IPR000868">
    <property type="entry name" value="Isochorismatase-like_dom"/>
</dbReference>
<dbReference type="Proteomes" id="UP001578633">
    <property type="component" value="Chromosome 1"/>
</dbReference>
<gene>
    <name evidence="4" type="ORF">ACET3X_001057</name>
</gene>
<organism evidence="4 5">
    <name type="scientific">Alternaria dauci</name>
    <dbReference type="NCBI Taxonomy" id="48095"/>
    <lineage>
        <taxon>Eukaryota</taxon>
        <taxon>Fungi</taxon>
        <taxon>Dikarya</taxon>
        <taxon>Ascomycota</taxon>
        <taxon>Pezizomycotina</taxon>
        <taxon>Dothideomycetes</taxon>
        <taxon>Pleosporomycetidae</taxon>
        <taxon>Pleosporales</taxon>
        <taxon>Pleosporineae</taxon>
        <taxon>Pleosporaceae</taxon>
        <taxon>Alternaria</taxon>
        <taxon>Alternaria sect. Porri</taxon>
    </lineage>
</organism>
<evidence type="ECO:0000259" key="3">
    <source>
        <dbReference type="Pfam" id="PF00857"/>
    </source>
</evidence>
<comment type="similarity">
    <text evidence="1">Belongs to the isochorismatase family.</text>
</comment>
<dbReference type="InterPro" id="IPR036380">
    <property type="entry name" value="Isochorismatase-like_sf"/>
</dbReference>
<dbReference type="CDD" id="cd00431">
    <property type="entry name" value="cysteine_hydrolases"/>
    <property type="match status" value="1"/>
</dbReference>
<sequence length="141" mass="15356">MNATTSGFAGSKALEEGSWGAEIFEGLEPDVLGNKDVVVGKHWNSSGFANTDLDYQLHQREITHLVIAGMTANTCVESTARYARELGYHVTLLNDATAGFSDAHKDAATKLIWPVIVDGVKTVSEWTLTIQEDKRGPNQHL</sequence>
<dbReference type="EMBL" id="JBHGVX010000001">
    <property type="protein sequence ID" value="KAL1800715.1"/>
    <property type="molecule type" value="Genomic_DNA"/>
</dbReference>
<protein>
    <recommendedName>
        <fullName evidence="3">Isochorismatase-like domain-containing protein</fullName>
    </recommendedName>
</protein>
<proteinExistence type="inferred from homology"/>
<dbReference type="Pfam" id="PF00857">
    <property type="entry name" value="Isochorismatase"/>
    <property type="match status" value="1"/>
</dbReference>
<keyword evidence="5" id="KW-1185">Reference proteome</keyword>
<dbReference type="InterPro" id="IPR050272">
    <property type="entry name" value="Isochorismatase-like_hydrls"/>
</dbReference>
<dbReference type="RefSeq" id="XP_069311299.1">
    <property type="nucleotide sequence ID" value="XM_069446306.1"/>
</dbReference>
<dbReference type="PANTHER" id="PTHR43540:SF16">
    <property type="entry name" value="ISOCHORISMATASE-LIKE DOMAIN-CONTAINING PROTEIN"/>
    <property type="match status" value="1"/>
</dbReference>
<evidence type="ECO:0000256" key="1">
    <source>
        <dbReference type="ARBA" id="ARBA00006336"/>
    </source>
</evidence>
<evidence type="ECO:0000313" key="5">
    <source>
        <dbReference type="Proteomes" id="UP001578633"/>
    </source>
</evidence>
<dbReference type="PANTHER" id="PTHR43540">
    <property type="entry name" value="PEROXYUREIDOACRYLATE/UREIDOACRYLATE AMIDOHYDROLASE-RELATED"/>
    <property type="match status" value="1"/>
</dbReference>
<dbReference type="Gene3D" id="3.40.50.850">
    <property type="entry name" value="Isochorismatase-like"/>
    <property type="match status" value="1"/>
</dbReference>
<dbReference type="GeneID" id="96081379"/>
<comment type="caution">
    <text evidence="4">The sequence shown here is derived from an EMBL/GenBank/DDBJ whole genome shotgun (WGS) entry which is preliminary data.</text>
</comment>